<evidence type="ECO:0000259" key="3">
    <source>
        <dbReference type="PROSITE" id="PS50405"/>
    </source>
</evidence>
<dbReference type="InterPro" id="IPR004045">
    <property type="entry name" value="Glutathione_S-Trfase_N"/>
</dbReference>
<evidence type="ECO:0000259" key="2">
    <source>
        <dbReference type="PROSITE" id="PS50404"/>
    </source>
</evidence>
<dbReference type="PANTHER" id="PTHR43969">
    <property type="entry name" value="GLUTATHIONE S TRANSFERASE D10, ISOFORM A-RELATED"/>
    <property type="match status" value="1"/>
</dbReference>
<dbReference type="SUPFAM" id="SSF52833">
    <property type="entry name" value="Thioredoxin-like"/>
    <property type="match status" value="1"/>
</dbReference>
<organism evidence="4 5">
    <name type="scientific">Nicrophorus vespilloides</name>
    <name type="common">Boreal carrion beetle</name>
    <dbReference type="NCBI Taxonomy" id="110193"/>
    <lineage>
        <taxon>Eukaryota</taxon>
        <taxon>Metazoa</taxon>
        <taxon>Ecdysozoa</taxon>
        <taxon>Arthropoda</taxon>
        <taxon>Hexapoda</taxon>
        <taxon>Insecta</taxon>
        <taxon>Pterygota</taxon>
        <taxon>Neoptera</taxon>
        <taxon>Endopterygota</taxon>
        <taxon>Coleoptera</taxon>
        <taxon>Polyphaga</taxon>
        <taxon>Staphyliniformia</taxon>
        <taxon>Silphidae</taxon>
        <taxon>Nicrophorinae</taxon>
        <taxon>Nicrophorus</taxon>
    </lineage>
</organism>
<accession>A0ABM1NFW3</accession>
<sequence>MALRLYTTAVGPPSRAVLLCEKAIGLNLEHIEINLLQGDHMSPELVKMNPQHTIPTLTDDDIVIWDSHAIMAYLVGKYGGDCESLYPKDLAQRSLVDQRLHFDSGCIFYLVRRIGEGIMCKDSITPDETCKSLAHRNYQFLDDFLIDKDWVCGNSITIADFSLISSVTTLDLLVPIGDTYPNITAWLGRAEELSYYDVNRSGLEKFKEFIEIISTS</sequence>
<gene>
    <name evidence="5" type="primary">LOC108568877</name>
</gene>
<dbReference type="Gene3D" id="3.40.30.10">
    <property type="entry name" value="Glutaredoxin"/>
    <property type="match status" value="1"/>
</dbReference>
<dbReference type="Proteomes" id="UP000695000">
    <property type="component" value="Unplaced"/>
</dbReference>
<feature type="domain" description="GST C-terminal" evidence="3">
    <location>
        <begin position="89"/>
        <end position="209"/>
    </location>
</feature>
<dbReference type="SFLD" id="SFLDG00358">
    <property type="entry name" value="Main_(cytGST)"/>
    <property type="match status" value="1"/>
</dbReference>
<feature type="domain" description="GST N-terminal" evidence="2">
    <location>
        <begin position="1"/>
        <end position="82"/>
    </location>
</feature>
<keyword evidence="4" id="KW-1185">Reference proteome</keyword>
<evidence type="ECO:0000313" key="5">
    <source>
        <dbReference type="RefSeq" id="XP_017785713.1"/>
    </source>
</evidence>
<reference evidence="5" key="1">
    <citation type="submission" date="2025-08" db="UniProtKB">
        <authorList>
            <consortium name="RefSeq"/>
        </authorList>
    </citation>
    <scope>IDENTIFICATION</scope>
    <source>
        <tissue evidence="5">Whole Larva</tissue>
    </source>
</reference>
<dbReference type="CDD" id="cd03177">
    <property type="entry name" value="GST_C_Delta_Epsilon"/>
    <property type="match status" value="1"/>
</dbReference>
<dbReference type="RefSeq" id="XP_017785713.1">
    <property type="nucleotide sequence ID" value="XM_017930224.1"/>
</dbReference>
<dbReference type="Pfam" id="PF00043">
    <property type="entry name" value="GST_C"/>
    <property type="match status" value="1"/>
</dbReference>
<dbReference type="CDD" id="cd03045">
    <property type="entry name" value="GST_N_Delta_Epsilon"/>
    <property type="match status" value="1"/>
</dbReference>
<dbReference type="Pfam" id="PF02798">
    <property type="entry name" value="GST_N"/>
    <property type="match status" value="1"/>
</dbReference>
<dbReference type="PROSITE" id="PS50405">
    <property type="entry name" value="GST_CTER"/>
    <property type="match status" value="1"/>
</dbReference>
<dbReference type="InterPro" id="IPR036249">
    <property type="entry name" value="Thioredoxin-like_sf"/>
</dbReference>
<dbReference type="InterPro" id="IPR040079">
    <property type="entry name" value="Glutathione_S-Trfase"/>
</dbReference>
<evidence type="ECO:0000313" key="4">
    <source>
        <dbReference type="Proteomes" id="UP000695000"/>
    </source>
</evidence>
<dbReference type="Gene3D" id="1.20.1050.10">
    <property type="match status" value="1"/>
</dbReference>
<dbReference type="SUPFAM" id="SSF47616">
    <property type="entry name" value="GST C-terminal domain-like"/>
    <property type="match status" value="1"/>
</dbReference>
<dbReference type="PROSITE" id="PS50404">
    <property type="entry name" value="GST_NTER"/>
    <property type="match status" value="1"/>
</dbReference>
<proteinExistence type="inferred from homology"/>
<evidence type="ECO:0000256" key="1">
    <source>
        <dbReference type="RuleBase" id="RU003494"/>
    </source>
</evidence>
<dbReference type="GeneID" id="108568877"/>
<dbReference type="SFLD" id="SFLDS00019">
    <property type="entry name" value="Glutathione_Transferase_(cytos"/>
    <property type="match status" value="1"/>
</dbReference>
<name>A0ABM1NFW3_NICVS</name>
<comment type="similarity">
    <text evidence="1">Belongs to the GST superfamily.</text>
</comment>
<dbReference type="PANTHER" id="PTHR43969:SF8">
    <property type="entry name" value="GLUTATHIONE S TRANSFERASE E13, ISOFORM A-RELATED"/>
    <property type="match status" value="1"/>
</dbReference>
<dbReference type="InterPro" id="IPR036282">
    <property type="entry name" value="Glutathione-S-Trfase_C_sf"/>
</dbReference>
<protein>
    <submittedName>
        <fullName evidence="5">Glutathione S-transferase 1</fullName>
    </submittedName>
</protein>
<dbReference type="InterPro" id="IPR010987">
    <property type="entry name" value="Glutathione-S-Trfase_C-like"/>
</dbReference>
<dbReference type="InterPro" id="IPR004046">
    <property type="entry name" value="GST_C"/>
</dbReference>